<dbReference type="Gene3D" id="1.20.81.10">
    <property type="entry name" value="RAP domain"/>
    <property type="match status" value="3"/>
</dbReference>
<dbReference type="PANTHER" id="PTHR16560">
    <property type="entry name" value="ALPHA-2-MACROGLOBULIN RECEPTOR-ASSOCIATED PROTEIN"/>
    <property type="match status" value="1"/>
</dbReference>
<dbReference type="GO" id="GO:0002091">
    <property type="term" value="P:negative regulation of receptor internalization"/>
    <property type="evidence" value="ECO:0007669"/>
    <property type="project" value="TreeGrafter"/>
</dbReference>
<keyword evidence="2" id="KW-0812">Transmembrane</keyword>
<dbReference type="EMBL" id="MU551704">
    <property type="protein sequence ID" value="KAI5617507.1"/>
    <property type="molecule type" value="Genomic_DNA"/>
</dbReference>
<evidence type="ECO:0000313" key="7">
    <source>
        <dbReference type="Proteomes" id="UP001205998"/>
    </source>
</evidence>
<feature type="transmembrane region" description="Helical" evidence="2">
    <location>
        <begin position="196"/>
        <end position="217"/>
    </location>
</feature>
<feature type="non-terminal residue" evidence="6">
    <location>
        <position position="1"/>
    </location>
</feature>
<dbReference type="CDD" id="cd14806">
    <property type="entry name" value="RAP_D1"/>
    <property type="match status" value="1"/>
</dbReference>
<dbReference type="GO" id="GO:0048237">
    <property type="term" value="C:rough endoplasmic reticulum lumen"/>
    <property type="evidence" value="ECO:0007669"/>
    <property type="project" value="TreeGrafter"/>
</dbReference>
<evidence type="ECO:0000256" key="2">
    <source>
        <dbReference type="SAM" id="Phobius"/>
    </source>
</evidence>
<keyword evidence="1" id="KW-0175">Coiled coil</keyword>
<dbReference type="Pfam" id="PF06400">
    <property type="entry name" value="Alpha-2-MRAP_N"/>
    <property type="match status" value="1"/>
</dbReference>
<evidence type="ECO:0000259" key="4">
    <source>
        <dbReference type="Pfam" id="PF06400"/>
    </source>
</evidence>
<dbReference type="GO" id="GO:0005886">
    <property type="term" value="C:plasma membrane"/>
    <property type="evidence" value="ECO:0007669"/>
    <property type="project" value="TreeGrafter"/>
</dbReference>
<keyword evidence="7" id="KW-1185">Reference proteome</keyword>
<keyword evidence="6" id="KW-0675">Receptor</keyword>
<keyword evidence="3" id="KW-0732">Signal</keyword>
<dbReference type="GO" id="GO:0005768">
    <property type="term" value="C:endosome"/>
    <property type="evidence" value="ECO:0007669"/>
    <property type="project" value="TreeGrafter"/>
</dbReference>
<comment type="caution">
    <text evidence="6">The sequence shown here is derived from an EMBL/GenBank/DDBJ whole genome shotgun (WGS) entry which is preliminary data.</text>
</comment>
<dbReference type="AlphaFoldDB" id="A0AAD5AJX0"/>
<dbReference type="GO" id="GO:0048019">
    <property type="term" value="F:receptor antagonist activity"/>
    <property type="evidence" value="ECO:0007669"/>
    <property type="project" value="InterPro"/>
</dbReference>
<feature type="domain" description="Alpha-2-macroglobulin RAP C-terminal" evidence="5">
    <location>
        <begin position="130"/>
        <end position="182"/>
    </location>
</feature>
<proteinExistence type="predicted"/>
<evidence type="ECO:0000256" key="3">
    <source>
        <dbReference type="SAM" id="SignalP"/>
    </source>
</evidence>
<keyword evidence="2" id="KW-1133">Transmembrane helix</keyword>
<feature type="signal peptide" evidence="3">
    <location>
        <begin position="1"/>
        <end position="18"/>
    </location>
</feature>
<dbReference type="GO" id="GO:0008201">
    <property type="term" value="F:heparin binding"/>
    <property type="evidence" value="ECO:0007669"/>
    <property type="project" value="InterPro"/>
</dbReference>
<organism evidence="6 7">
    <name type="scientific">Silurus asotus</name>
    <name type="common">Amur catfish</name>
    <name type="synonym">Parasilurus asotus</name>
    <dbReference type="NCBI Taxonomy" id="30991"/>
    <lineage>
        <taxon>Eukaryota</taxon>
        <taxon>Metazoa</taxon>
        <taxon>Chordata</taxon>
        <taxon>Craniata</taxon>
        <taxon>Vertebrata</taxon>
        <taxon>Euteleostomi</taxon>
        <taxon>Actinopterygii</taxon>
        <taxon>Neopterygii</taxon>
        <taxon>Teleostei</taxon>
        <taxon>Ostariophysi</taxon>
        <taxon>Siluriformes</taxon>
        <taxon>Siluridae</taxon>
        <taxon>Silurus</taxon>
    </lineage>
</organism>
<dbReference type="InterPro" id="IPR009066">
    <property type="entry name" value="MG_RAP_rcpt_1"/>
</dbReference>
<dbReference type="GO" id="GO:0010916">
    <property type="term" value="P:negative regulation of very-low-density lipoprotein particle clearance"/>
    <property type="evidence" value="ECO:0007669"/>
    <property type="project" value="TreeGrafter"/>
</dbReference>
<feature type="domain" description="Alpha-2-macroglobulin RAP C-terminal" evidence="5">
    <location>
        <begin position="260"/>
        <end position="342"/>
    </location>
</feature>
<dbReference type="InterPro" id="IPR038003">
    <property type="entry name" value="A2-macroglobuin_RAP"/>
</dbReference>
<dbReference type="PANTHER" id="PTHR16560:SF2">
    <property type="entry name" value="ALPHA-2-MACROGLOBULIN RECEPTOR-ASSOCIATED PROTEIN"/>
    <property type="match status" value="1"/>
</dbReference>
<dbReference type="Pfam" id="PF06401">
    <property type="entry name" value="Alpha-2-MRAP_C"/>
    <property type="match status" value="2"/>
</dbReference>
<keyword evidence="2" id="KW-0472">Membrane</keyword>
<reference evidence="6" key="1">
    <citation type="submission" date="2018-07" db="EMBL/GenBank/DDBJ databases">
        <title>Comparative genomics of catfishes provides insights into carnivory and benthic adaptation.</title>
        <authorList>
            <person name="Zhang Y."/>
            <person name="Wang D."/>
            <person name="Peng Z."/>
            <person name="Zheng S."/>
            <person name="Shao F."/>
            <person name="Tao W."/>
        </authorList>
    </citation>
    <scope>NUCLEOTIDE SEQUENCE</scope>
    <source>
        <strain evidence="6">Chongqing</strain>
    </source>
</reference>
<dbReference type="SUPFAM" id="SSF47045">
    <property type="entry name" value="RAP domain-like"/>
    <property type="match status" value="3"/>
</dbReference>
<name>A0AAD5AJX0_SILAS</name>
<protein>
    <submittedName>
        <fullName evidence="6">Alpha-2-macroglobulin receptor-associated protein</fullName>
    </submittedName>
</protein>
<evidence type="ECO:0000256" key="1">
    <source>
        <dbReference type="SAM" id="Coils"/>
    </source>
</evidence>
<feature type="non-terminal residue" evidence="6">
    <location>
        <position position="342"/>
    </location>
</feature>
<evidence type="ECO:0000313" key="6">
    <source>
        <dbReference type="EMBL" id="KAI5617507.1"/>
    </source>
</evidence>
<sequence length="342" mass="40173">SLFLCVCLAVGGMAGKYSRDVNEQKVESEGKTAVEFRIAKLNQVWEKANRMQLAPRRLSELHSDLKIQEKDELQWKKLKAEGLDEDGEREAKLRRNFNIILAKYGMDGKKDNRALDSANLKDHDSKLGEIFGDPRLEKLWNKAMTSGKFSEEELQSLRKEFEHHKEKIHEYNIMIDTVSRTEGLFGIFKPKLGCTYFFFFCSCFSHEAHFFFFVHVFHMNKTLRQSNNLRNGTLTYECINVRVFRGTSGHSVALLRKQKTKEELKHFETKVEKHHHYQEQLEYSHQKLQHIEAMGDKEHISRHKEKYNTLAEKAREIGYKMKKHLQDITNKISQNGLQHNEL</sequence>
<gene>
    <name evidence="6" type="ORF">C0J50_23059</name>
</gene>
<dbReference type="Proteomes" id="UP001205998">
    <property type="component" value="Unassembled WGS sequence"/>
</dbReference>
<dbReference type="GO" id="GO:0005793">
    <property type="term" value="C:endoplasmic reticulum-Golgi intermediate compartment"/>
    <property type="evidence" value="ECO:0007669"/>
    <property type="project" value="TreeGrafter"/>
</dbReference>
<evidence type="ECO:0000259" key="5">
    <source>
        <dbReference type="Pfam" id="PF06401"/>
    </source>
</evidence>
<dbReference type="InterPro" id="IPR036744">
    <property type="entry name" value="RAP_sf"/>
</dbReference>
<dbReference type="GO" id="GO:0070326">
    <property type="term" value="F:very-low-density lipoprotein particle receptor binding"/>
    <property type="evidence" value="ECO:0007669"/>
    <property type="project" value="TreeGrafter"/>
</dbReference>
<feature type="coiled-coil region" evidence="1">
    <location>
        <begin position="147"/>
        <end position="174"/>
    </location>
</feature>
<dbReference type="GO" id="GO:0035473">
    <property type="term" value="F:lipase binding"/>
    <property type="evidence" value="ECO:0007669"/>
    <property type="project" value="TreeGrafter"/>
</dbReference>
<dbReference type="GO" id="GO:0005801">
    <property type="term" value="C:cis-Golgi network"/>
    <property type="evidence" value="ECO:0007669"/>
    <property type="project" value="TreeGrafter"/>
</dbReference>
<dbReference type="GO" id="GO:0050750">
    <property type="term" value="F:low-density lipoprotein particle receptor binding"/>
    <property type="evidence" value="ECO:0007669"/>
    <property type="project" value="InterPro"/>
</dbReference>
<feature type="domain" description="Alpha-2-macroglobulin receptor-associated protein" evidence="4">
    <location>
        <begin position="6"/>
        <end position="112"/>
    </location>
</feature>
<feature type="chain" id="PRO_5042055799" evidence="3">
    <location>
        <begin position="19"/>
        <end position="342"/>
    </location>
</feature>
<dbReference type="InterPro" id="IPR010483">
    <property type="entry name" value="Alpha_2_MRAP_C"/>
</dbReference>
<accession>A0AAD5AJX0</accession>